<keyword evidence="1" id="KW-1133">Transmembrane helix</keyword>
<accession>A0A7Y6ITC8</accession>
<dbReference type="InterPro" id="IPR036291">
    <property type="entry name" value="NAD(P)-bd_dom_sf"/>
</dbReference>
<feature type="transmembrane region" description="Helical" evidence="1">
    <location>
        <begin position="172"/>
        <end position="194"/>
    </location>
</feature>
<proteinExistence type="predicted"/>
<dbReference type="SUPFAM" id="SSF51735">
    <property type="entry name" value="NAD(P)-binding Rossmann-fold domains"/>
    <property type="match status" value="1"/>
</dbReference>
<evidence type="ECO:0000256" key="1">
    <source>
        <dbReference type="SAM" id="Phobius"/>
    </source>
</evidence>
<keyword evidence="1" id="KW-0812">Transmembrane</keyword>
<gene>
    <name evidence="2" type="ORF">HT134_21750</name>
</gene>
<dbReference type="EMBL" id="JABWGO010000005">
    <property type="protein sequence ID" value="NUW42744.1"/>
    <property type="molecule type" value="Genomic_DNA"/>
</dbReference>
<evidence type="ECO:0000313" key="2">
    <source>
        <dbReference type="EMBL" id="NUW42744.1"/>
    </source>
</evidence>
<comment type="caution">
    <text evidence="2">The sequence shown here is derived from an EMBL/GenBank/DDBJ whole genome shotgun (WGS) entry which is preliminary data.</text>
</comment>
<dbReference type="PRINTS" id="PR00081">
    <property type="entry name" value="GDHRDH"/>
</dbReference>
<dbReference type="InterPro" id="IPR002347">
    <property type="entry name" value="SDR_fam"/>
</dbReference>
<keyword evidence="3" id="KW-1185">Reference proteome</keyword>
<name>A0A7Y6ITC8_9ACTN</name>
<dbReference type="AlphaFoldDB" id="A0A7Y6ITC8"/>
<dbReference type="RefSeq" id="WP_175602301.1">
    <property type="nucleotide sequence ID" value="NZ_JABWGO010000005.1"/>
</dbReference>
<dbReference type="PANTHER" id="PTHR43431:SF7">
    <property type="entry name" value="OXIDOREDUCTASE, SHORT CHAIN DEHYDROGENASE_REDUCTASE FAMILY (AFU_ORTHOLOGUE AFUA_5G14000)"/>
    <property type="match status" value="1"/>
</dbReference>
<dbReference type="PANTHER" id="PTHR43431">
    <property type="entry name" value="OXIDOREDUCTASE, SHORT CHAIN DEHYDROGENASE/REDUCTASE FAMILY (AFU_ORTHOLOGUE AFUA_5G14000)"/>
    <property type="match status" value="1"/>
</dbReference>
<protein>
    <submittedName>
        <fullName evidence="2">SDR family NAD(P)-dependent oxidoreductase</fullName>
    </submittedName>
</protein>
<dbReference type="Gene3D" id="3.40.50.720">
    <property type="entry name" value="NAD(P)-binding Rossmann-like Domain"/>
    <property type="match status" value="1"/>
</dbReference>
<dbReference type="Pfam" id="PF00106">
    <property type="entry name" value="adh_short"/>
    <property type="match status" value="1"/>
</dbReference>
<evidence type="ECO:0000313" key="3">
    <source>
        <dbReference type="Proteomes" id="UP000546126"/>
    </source>
</evidence>
<feature type="transmembrane region" description="Helical" evidence="1">
    <location>
        <begin position="142"/>
        <end position="166"/>
    </location>
</feature>
<reference evidence="2 3" key="1">
    <citation type="submission" date="2020-06" db="EMBL/GenBank/DDBJ databases">
        <authorList>
            <person name="Chanama M."/>
        </authorList>
    </citation>
    <scope>NUCLEOTIDE SEQUENCE [LARGE SCALE GENOMIC DNA]</scope>
    <source>
        <strain evidence="2 3">TBRC6557</strain>
    </source>
</reference>
<organism evidence="2 3">
    <name type="scientific">Nonomuraea rhodomycinica</name>
    <dbReference type="NCBI Taxonomy" id="1712872"/>
    <lineage>
        <taxon>Bacteria</taxon>
        <taxon>Bacillati</taxon>
        <taxon>Actinomycetota</taxon>
        <taxon>Actinomycetes</taxon>
        <taxon>Streptosporangiales</taxon>
        <taxon>Streptosporangiaceae</taxon>
        <taxon>Nonomuraea</taxon>
    </lineage>
</organism>
<dbReference type="Proteomes" id="UP000546126">
    <property type="component" value="Unassembled WGS sequence"/>
</dbReference>
<keyword evidence="1" id="KW-0472">Membrane</keyword>
<sequence length="245" mass="24557">MSTSPSPGPAVVVGAGPGLGMSVARRLGRAGHTVALVSRNAARHPGYVAELAAEGVDASAHAADARDLDALSAALDAVADRHGPVEVLYFGPGAADPAAMPEPITRADVEGVREAVEGWVYPAVAAVGEVLPGMLERGRGGLLFAGGLSGAVPMPPLGALAVSSAALRGYVLTLNAGLAGTGVYAGLLTIGGLVERGDIHRMITSSPGTFGDLAARTLDPDEIAEAAWGLLTERRQPEATFSALG</sequence>